<feature type="compositionally biased region" description="Basic and acidic residues" evidence="2">
    <location>
        <begin position="2970"/>
        <end position="2989"/>
    </location>
</feature>
<feature type="transmembrane region" description="Helical" evidence="3">
    <location>
        <begin position="5175"/>
        <end position="5202"/>
    </location>
</feature>
<feature type="compositionally biased region" description="Polar residues" evidence="2">
    <location>
        <begin position="651"/>
        <end position="661"/>
    </location>
</feature>
<feature type="compositionally biased region" description="Basic and acidic residues" evidence="2">
    <location>
        <begin position="2434"/>
        <end position="2448"/>
    </location>
</feature>
<name>A0ABQ5KSR3_9EUKA</name>
<feature type="compositionally biased region" description="Basic and acidic residues" evidence="2">
    <location>
        <begin position="2353"/>
        <end position="2362"/>
    </location>
</feature>
<evidence type="ECO:0000256" key="2">
    <source>
        <dbReference type="SAM" id="MobiDB-lite"/>
    </source>
</evidence>
<feature type="compositionally biased region" description="Polar residues" evidence="2">
    <location>
        <begin position="2364"/>
        <end position="2376"/>
    </location>
</feature>
<feature type="compositionally biased region" description="Low complexity" evidence="2">
    <location>
        <begin position="738"/>
        <end position="750"/>
    </location>
</feature>
<evidence type="ECO:0000313" key="4">
    <source>
        <dbReference type="EMBL" id="GKT35509.1"/>
    </source>
</evidence>
<feature type="compositionally biased region" description="Basic and acidic residues" evidence="2">
    <location>
        <begin position="751"/>
        <end position="770"/>
    </location>
</feature>
<feature type="region of interest" description="Disordered" evidence="2">
    <location>
        <begin position="624"/>
        <end position="686"/>
    </location>
</feature>
<feature type="compositionally biased region" description="Low complexity" evidence="2">
    <location>
        <begin position="3652"/>
        <end position="3665"/>
    </location>
</feature>
<feature type="region of interest" description="Disordered" evidence="2">
    <location>
        <begin position="470"/>
        <end position="519"/>
    </location>
</feature>
<feature type="region of interest" description="Disordered" evidence="2">
    <location>
        <begin position="725"/>
        <end position="770"/>
    </location>
</feature>
<feature type="region of interest" description="Disordered" evidence="2">
    <location>
        <begin position="2532"/>
        <end position="2570"/>
    </location>
</feature>
<feature type="compositionally biased region" description="Low complexity" evidence="2">
    <location>
        <begin position="68"/>
        <end position="82"/>
    </location>
</feature>
<feature type="region of interest" description="Disordered" evidence="2">
    <location>
        <begin position="3956"/>
        <end position="3985"/>
    </location>
</feature>
<feature type="region of interest" description="Disordered" evidence="2">
    <location>
        <begin position="1304"/>
        <end position="1331"/>
    </location>
</feature>
<feature type="compositionally biased region" description="Polar residues" evidence="2">
    <location>
        <begin position="3899"/>
        <end position="3910"/>
    </location>
</feature>
<organism evidence="4 5">
    <name type="scientific">Aduncisulcus paluster</name>
    <dbReference type="NCBI Taxonomy" id="2918883"/>
    <lineage>
        <taxon>Eukaryota</taxon>
        <taxon>Metamonada</taxon>
        <taxon>Carpediemonas-like organisms</taxon>
        <taxon>Aduncisulcus</taxon>
    </lineage>
</organism>
<feature type="compositionally biased region" description="Polar residues" evidence="2">
    <location>
        <begin position="2454"/>
        <end position="2467"/>
    </location>
</feature>
<feature type="region of interest" description="Disordered" evidence="2">
    <location>
        <begin position="1970"/>
        <end position="2071"/>
    </location>
</feature>
<evidence type="ECO:0000256" key="3">
    <source>
        <dbReference type="SAM" id="Phobius"/>
    </source>
</evidence>
<feature type="compositionally biased region" description="Low complexity" evidence="2">
    <location>
        <begin position="1973"/>
        <end position="2010"/>
    </location>
</feature>
<feature type="compositionally biased region" description="Low complexity" evidence="2">
    <location>
        <begin position="508"/>
        <end position="519"/>
    </location>
</feature>
<feature type="region of interest" description="Disordered" evidence="2">
    <location>
        <begin position="3700"/>
        <end position="3722"/>
    </location>
</feature>
<protein>
    <submittedName>
        <fullName evidence="4">Uncharacterized protein</fullName>
    </submittedName>
</protein>
<feature type="transmembrane region" description="Helical" evidence="3">
    <location>
        <begin position="3509"/>
        <end position="3528"/>
    </location>
</feature>
<feature type="compositionally biased region" description="Basic and acidic residues" evidence="2">
    <location>
        <begin position="1925"/>
        <end position="1940"/>
    </location>
</feature>
<gene>
    <name evidence="4" type="ORF">ADUPG1_008657</name>
</gene>
<feature type="compositionally biased region" description="Low complexity" evidence="2">
    <location>
        <begin position="3766"/>
        <end position="3781"/>
    </location>
</feature>
<dbReference type="PANTHER" id="PTHR34491">
    <property type="entry name" value="A-TYPE INCLUSION PROTEIN, PUTATIVE-RELATED"/>
    <property type="match status" value="1"/>
</dbReference>
<dbReference type="PANTHER" id="PTHR34491:SF156">
    <property type="entry name" value="KINESIN MOTOR DOMAIN-CONTAINING PROTEIN"/>
    <property type="match status" value="1"/>
</dbReference>
<feature type="compositionally biased region" description="Polar residues" evidence="2">
    <location>
        <begin position="2331"/>
        <end position="2352"/>
    </location>
</feature>
<evidence type="ECO:0000256" key="1">
    <source>
        <dbReference type="SAM" id="Coils"/>
    </source>
</evidence>
<feature type="compositionally biased region" description="Polar residues" evidence="2">
    <location>
        <begin position="1304"/>
        <end position="1315"/>
    </location>
</feature>
<feature type="compositionally biased region" description="Polar residues" evidence="2">
    <location>
        <begin position="1178"/>
        <end position="1200"/>
    </location>
</feature>
<feature type="compositionally biased region" description="Basic and acidic residues" evidence="2">
    <location>
        <begin position="932"/>
        <end position="943"/>
    </location>
</feature>
<feature type="compositionally biased region" description="Low complexity" evidence="2">
    <location>
        <begin position="917"/>
        <end position="929"/>
    </location>
</feature>
<feature type="compositionally biased region" description="Polar residues" evidence="2">
    <location>
        <begin position="1908"/>
        <end position="1924"/>
    </location>
</feature>
<feature type="region of interest" description="Disordered" evidence="2">
    <location>
        <begin position="1171"/>
        <end position="1239"/>
    </location>
</feature>
<feature type="compositionally biased region" description="Low complexity" evidence="2">
    <location>
        <begin position="2609"/>
        <end position="2623"/>
    </location>
</feature>
<feature type="compositionally biased region" description="Acidic residues" evidence="2">
    <location>
        <begin position="3956"/>
        <end position="3967"/>
    </location>
</feature>
<feature type="transmembrane region" description="Helical" evidence="3">
    <location>
        <begin position="833"/>
        <end position="852"/>
    </location>
</feature>
<feature type="region of interest" description="Disordered" evidence="2">
    <location>
        <begin position="1864"/>
        <end position="1948"/>
    </location>
</feature>
<feature type="compositionally biased region" description="Polar residues" evidence="2">
    <location>
        <begin position="1864"/>
        <end position="1875"/>
    </location>
</feature>
<feature type="transmembrane region" description="Helical" evidence="3">
    <location>
        <begin position="292"/>
        <end position="316"/>
    </location>
</feature>
<feature type="compositionally biased region" description="Polar residues" evidence="2">
    <location>
        <begin position="3834"/>
        <end position="3843"/>
    </location>
</feature>
<feature type="compositionally biased region" description="Basic and acidic residues" evidence="2">
    <location>
        <begin position="638"/>
        <end position="648"/>
    </location>
</feature>
<dbReference type="EMBL" id="BQXS01011002">
    <property type="protein sequence ID" value="GKT35509.1"/>
    <property type="molecule type" value="Genomic_DNA"/>
</dbReference>
<feature type="compositionally biased region" description="Low complexity" evidence="2">
    <location>
        <begin position="486"/>
        <end position="497"/>
    </location>
</feature>
<feature type="compositionally biased region" description="Polar residues" evidence="2">
    <location>
        <begin position="1399"/>
        <end position="1425"/>
    </location>
</feature>
<comment type="caution">
    <text evidence="4">The sequence shown here is derived from an EMBL/GenBank/DDBJ whole genome shotgun (WGS) entry which is preliminary data.</text>
</comment>
<feature type="region of interest" description="Disordered" evidence="2">
    <location>
        <begin position="3919"/>
        <end position="3938"/>
    </location>
</feature>
<feature type="region of interest" description="Disordered" evidence="2">
    <location>
        <begin position="1399"/>
        <end position="1438"/>
    </location>
</feature>
<feature type="compositionally biased region" description="Low complexity" evidence="2">
    <location>
        <begin position="1349"/>
        <end position="1364"/>
    </location>
</feature>
<feature type="coiled-coil region" evidence="1">
    <location>
        <begin position="3600"/>
        <end position="3627"/>
    </location>
</feature>
<feature type="region of interest" description="Disordered" evidence="2">
    <location>
        <begin position="4913"/>
        <end position="4935"/>
    </location>
</feature>
<feature type="transmembrane region" description="Helical" evidence="3">
    <location>
        <begin position="4985"/>
        <end position="5006"/>
    </location>
</feature>
<accession>A0ABQ5KSR3</accession>
<dbReference type="Proteomes" id="UP001057375">
    <property type="component" value="Unassembled WGS sequence"/>
</dbReference>
<feature type="transmembrane region" description="Helical" evidence="3">
    <location>
        <begin position="4744"/>
        <end position="4769"/>
    </location>
</feature>
<feature type="compositionally biased region" description="Basic and acidic residues" evidence="2">
    <location>
        <begin position="3968"/>
        <end position="3983"/>
    </location>
</feature>
<feature type="region of interest" description="Disordered" evidence="2">
    <location>
        <begin position="2900"/>
        <end position="3003"/>
    </location>
</feature>
<feature type="region of interest" description="Disordered" evidence="2">
    <location>
        <begin position="3869"/>
        <end position="3910"/>
    </location>
</feature>
<feature type="coiled-coil region" evidence="1">
    <location>
        <begin position="2690"/>
        <end position="2717"/>
    </location>
</feature>
<feature type="region of interest" description="Disordered" evidence="2">
    <location>
        <begin position="3827"/>
        <end position="3847"/>
    </location>
</feature>
<keyword evidence="5" id="KW-1185">Reference proteome</keyword>
<feature type="region of interest" description="Disordered" evidence="2">
    <location>
        <begin position="1347"/>
        <end position="1383"/>
    </location>
</feature>
<feature type="compositionally biased region" description="Basic and acidic residues" evidence="2">
    <location>
        <begin position="3703"/>
        <end position="3722"/>
    </location>
</feature>
<feature type="region of interest" description="Disordered" evidence="2">
    <location>
        <begin position="2584"/>
        <end position="2671"/>
    </location>
</feature>
<feature type="compositionally biased region" description="Low complexity" evidence="2">
    <location>
        <begin position="147"/>
        <end position="161"/>
    </location>
</feature>
<feature type="region of interest" description="Disordered" evidence="2">
    <location>
        <begin position="2757"/>
        <end position="2788"/>
    </location>
</feature>
<feature type="region of interest" description="Disordered" evidence="2">
    <location>
        <begin position="2331"/>
        <end position="2388"/>
    </location>
</feature>
<feature type="compositionally biased region" description="Polar residues" evidence="2">
    <location>
        <begin position="907"/>
        <end position="916"/>
    </location>
</feature>
<feature type="compositionally biased region" description="Low complexity" evidence="2">
    <location>
        <begin position="3744"/>
        <end position="3755"/>
    </location>
</feature>
<feature type="compositionally biased region" description="Polar residues" evidence="2">
    <location>
        <begin position="671"/>
        <end position="686"/>
    </location>
</feature>
<feature type="transmembrane region" description="Helical" evidence="3">
    <location>
        <begin position="4425"/>
        <end position="4445"/>
    </location>
</feature>
<feature type="compositionally biased region" description="Polar residues" evidence="2">
    <location>
        <begin position="130"/>
        <end position="140"/>
    </location>
</feature>
<keyword evidence="1" id="KW-0175">Coiled coil</keyword>
<feature type="compositionally biased region" description="Polar residues" evidence="2">
    <location>
        <begin position="2040"/>
        <end position="2054"/>
    </location>
</feature>
<feature type="compositionally biased region" description="Polar residues" evidence="2">
    <location>
        <begin position="2772"/>
        <end position="2788"/>
    </location>
</feature>
<feature type="compositionally biased region" description="Basic and acidic residues" evidence="2">
    <location>
        <begin position="1201"/>
        <end position="1216"/>
    </location>
</feature>
<keyword evidence="3" id="KW-0812">Transmembrane</keyword>
<feature type="transmembrane region" description="Helical" evidence="3">
    <location>
        <begin position="3117"/>
        <end position="3140"/>
    </location>
</feature>
<feature type="compositionally biased region" description="Polar residues" evidence="2">
    <location>
        <begin position="2585"/>
        <end position="2596"/>
    </location>
</feature>
<feature type="compositionally biased region" description="Low complexity" evidence="2">
    <location>
        <begin position="103"/>
        <end position="122"/>
    </location>
</feature>
<feature type="compositionally biased region" description="Basic residues" evidence="2">
    <location>
        <begin position="49"/>
        <end position="60"/>
    </location>
</feature>
<feature type="compositionally biased region" description="Polar residues" evidence="2">
    <location>
        <begin position="3921"/>
        <end position="3938"/>
    </location>
</feature>
<sequence length="5250" mass="586647">DKSGLSFDQQQQTATTIAAATIVQCVGAAPVTHNASIASLAAATLEKTRKSKKHRHKGHRYEHGTHGSTSRTTRSPSSSSRSQVQKVTQGSGRYSSTSKETLQPSQSSSSIHQRSSSTKSQSGAHRRAFSFNSVPSSKKQLGSFLPSSTKQSHSRHSSSQFFSRLSHAPTAKSLLHISKKNSALPGELNKFSNIQTLLQNSFLNGNGSLLSPKLLEQERKAESMLPQLKIFHCLIRFVLCFSTRHMWFYLFNVVFDLPIFLVSLYQVLYAYLILKHSFPYPTIKKNLDAGKYLLQCVYASLTLGVFLFIHSMHLFISIHTFSASINDQSLNYVVELFSYLDEVSAKYMGILYENRIIWMACQASISIILLLISDTITKARYKKVTGVVKNILNLVWNMFSITSGSNTDRHHKSHQHSTAEAKALGIISEQKIETEKEPKNAGNTVINTIFSSLQTPHSAPVGISGTYPLTMSGHSSLQPSRSTGNSHSSSPFQTSSPQLPPVKEHPTSRSSGQSSAHISSSSQTSSVLFFPKFYGKSFNHISPYTHSSLLSITSFLMLFLTHSPPNHIPASWSVSDCIAVGLLLDKIKYDNRVYPVFQGEKLSRSIRMHLLKGQMVKRKRRIRQETTRISNRIQRSLRRTETIRRIPEQKPLSSAEQQHGITDSWIGGEDASSSKQTISSLEGSSPIQPRLSAQLHDIDEVLHDQYDSHSRIDALNNKDRDTAAVPHPLIQNKVQVKSSSSSRSVTSSSESHSHESHSASDSEKEDRISEERVLDTIPSSKYIDIHLEIPPFSAQNSACQDYFGPNRPLKVDKSVHENEIGFWAYFFEAVKHFLFCSVVLFLQIISFPVYLVRKGIHSFTFNKGIQRYYSLVEIMHRDMERRRFTELVSNSYALDERESAHAVSAKSIPTSKPDVTQLQQQSDHSSSSSNIKNERTKRISAEAPTKTKDTALYCTKEAPDAPVENSSSKSVHKLQQQESIDTIMEHSDEKPPYVSIPSVKSESFYDESVKYLSTNGPYSLPLFPILLSAPDGFFKIPACQNLTSVITLLFPSLSPSSPTSHAFIGRLASMAMEMSSSPPPKTASSSKYLSAVNLLGNTRLVNKSISKQIQKSKNWKKKNQNTIVEQQKREIEELEDEIELSDISKERIRRDKVAIEVDLAFVELKKEMKRQRKLENKSMGTTTENMTSLDKTEDQSSAPTDRNRDTPTAEKTRDDIVLPISSDIPEEKEDDLSDPRLNNPMFHDQRLEEAGRRESIIANKTTIAQLLELEEAGRRESIIANKTTIAQLLESMPRNMNSQQAKLSNFLNPTPSTPVSHVDMGEDTGSTPADSAYTLSRVHSDEFQLSIASSSTSSSGVKGKSTSSESRRSKEEAQSAPRADQMTEEYAKAFLPVTSSSTRSSEFVVDDSSNTQASTARAQGTNPETTDGIPHSSISTSLAVTDTTPLTYSYNMSNSGTNHMAKNLNIPQEFVDMIFPTSFYQCNSIFTRPFLGIVERQLSSERDAVISRERSVRDFLSQPRVQQYRSSGQNSSEYSYSYPYSYSSYSDRQEFSHSSRYSPKEFDSEEDSFFTDLPRFMDMDIPLNMDRMGLHFSPHFTIFLIRFILSHSISEVLADMTLHWSCLTLNCIDSFLGNRLDRTQLSMSEEDEQYRILPTNRIIFPSVLASSSLEFVKRFDSGLESSSIFSFTKRLDRFKKDNGMLIPINEYDISRAKLSQIYYNSFSFKKVGDLYLQDDIDSMHSNRANSSISEYSPFINFSKSSRRTVIRCIERNYSTLRKYSLFQFRHNIAHEICHIAELFMNRNIIYTLKAIEKNTKDGQHSAKDGQPFGTSSGGASRRLSVAHSHILKPEDKAKLSTSAISNISQDTELASGEQTSDMKKRDASMDDAESLSTIQSVEEDTERPKHGNSISSNFAASVNNSTEYKTSKSKDYSLSDEKKSTTPVSHSFESVKGLLEEGGSATVINTQSFPTHSSQASSQVSYNSSQVNNSYSHASTTNGSSSSSSSSTSSHVPPKHDERKYSIDAFGFDPGDDSRVESSMVGQSSNLHNSQTQDLADPGKRRPSLGVSYKESSFKPTIPKTVFDLEFESIDVSDVQWKNNIKKQFQKARKSYMRCLHQRSVFFELLHSLTLTSQKIEGEYSKLGRNSVANLSKSKYKNEPLNVEDIKPNLSRLQTYTQASSNIIDTVFDLSFKKYLQTRYTLERMVALNSKYSFKLGVLSLAGGFALNVCLNPSLSQGFFVHCALLITQSRGAQIQTSFTELMGQKKPAAKEERDLTDECTRLKHRREKLRQMVSYMIEKRRKEQEDREIVLPELILSNVGKMTFDIASSPRSNSSLLDISTTHASERGSTTEGEHEHDVRRASMNSQNNRSSSEQFDPESVVSDIERKDSADYNSVFRRAEKQLRRMSLPTSSMYKPFTSVSRLTPALESDEMEGRESGRRLSESGHVEIPSISGTTEGIPSISATTEGIGDVPVPGDHGHQPSIPFLNSSSKAHSTHIHSQLPPMASGTPSLNSINTLQSYRMFHTASSSRHDMIPQTSHQSRQYDHTPPSFIDSMQPAAPFGVGSGKDSIVVGEKKKIGPTTEITGESASARSQLEVPGVTKDSSARSSSRSTSNSSSSSYPMTYRNRNPSIIHVEGPTSHPGSTGQSRSDTEDADKGGSTFNFFGSDTHLDIPNLSSSMSGMDHMRKDYSTDLDRLEAAMKEEDTESSDSDDEVSAEKTLSGCYKEIVQRNAQNMARFFFDRCWVPPPSLSVTRVRDTPEPSELIPSTDMSPKNNSRKFTSSSMTPRDIIESIHKESLAALQPPLFSCSLDPFMDEEEKLKKRMERGYIPQLSTVMNQRLKIGEEASSPPTSSKDKEPLILDANSADESSQMRHLSGSEESNSVGLRLIHQATKQYSQQLKLGRQSPPEFKNFSKSDSSTSETKSFVKDRKHPPNIFIVDGVSESDNKRGDSSPSKDHIMTNTLRSPRDDEISEERETPEQDILNKTRSSASLIRRSADSGMDREELLKILRETALQDVPINYIIPFDAVKQFNEYNGVGQSSLNYSSSTRQSGTTISNQTNPFDDMLEIVPGSQETHLSRMQLAAFPHILSNTFPSLHPNATIHIQKEHTTFLCITVCMTLIILVCSLMICVLVLKSVEIFVGVSQAETISSLIVNRVNRWTLAHSLSEQLSSSVGVILGIMNDVFLSLAQLNSQPENEYLYQFHFLDLFSDNFSALGEIPSQYSFGNAIFSLAMDDIPLKYWPFSENIGFSGSDIQIIQRLQPKFFSIGYWADASASCRLETVPVVTESPLSLNIFVDNGSSIGTDSSTLYDYRRPQSKVERGYKSLFSLNDDTDDSTLLPTLSESYYQGTTLGRNCSPKFPNGDEMESFLTDNSFNMLHYSNDLLKNLIYMGSVSSLSNRYNPVHISSPPHPSLEGGTSDGFTLFELAYPYFLTSLRYGYVFSVIRDNLDEDNTFSLSSTQVNEIIQLGSSMKVVVDKLKDMLSSVNIPIEGFVIGGAADGMVFGVAVLYVFIMILQIICFGKRHYSILCKVEKKARLIMGTLSLIPPEVTGELQKAYKEVVPITSSIDVHSDTFSLFYYNDHLNSAISTVQIEKLLKRVDRLSEKVEKEEARVHRLEEYLKLLGVQDIDAIEHEICSAKFGGKDSTTSTNDSSTSTIDTDEMGPDIAAKYTSGRTGLDLNKILGNYNHFGFNQTSEKEHSESSHEGHSDGQKDRVAGEVQSADVLNLAIPPLQHQSSSDNDSSSSSIDHSESDHVGISLSSVSSTSSVPNPSNRYVSPIQLILDAKSGRIRSVQTGRNASIVELDDGAKIFRNELGNPHAIIPPSSEDTISSDYTSGRRVSAGSAHAGAIQSNRSLISSLSTVHDSEGNEYSLPTESEEGSSARENHTKRSSQSGKESTESTAMVEFRKDHFVSSSSHSPAGQEGDSSQMHSAFIEPTPKMQHLVLEYSEEEEDEEEEIKDSTDKAQLDDGDKVGDGSFQCEIMQELSHSSDPDLSSPKLPQHILNMSVMRTASVPTDIVDGFDTGSDDLPKINIDGIDEGDIPVAESSPSGARTLKRGVTARLNYFKTRESLNSGRFDAAQGIEWTDSSESIKIIAKKSASLLNSTAPQVINQVRKIAANNIQRFKNRAQMSSFILLVSLLIGFIIIPWVWFYISVAHSHRQTQLLGSLDVYSAANTLNSMSSLLYYATIYSLSTPLSISEGYDFIDVLSDGYEVGSLSFLENYHNVFSAADGYMPQDLGLPINLSMYFFFRTNFYAQPDMFVQSFREQVSRLDASINYFEHTKTTAHSVFSQFLSTFEENVETINRLEKYDELTLDFLSEIRSNTESLISLAKSLIMEASEFNEMIGTDSSDSSGILLFPPATFTTSDDLKTIISQDMISLPGCSWSTMDDTSASSEDSSDTSQLYSDSSNMSGFSFFVTLFAIFSFSTIALLMYTGEKNSLRRIDKTVQFDLLSRPNSQDLSDDSKNHTKIHTFVLSLNNALTDKYFVWPKCGVFLVTWIFGLVFIFFSVIISLYLSSRNYSAAEQRSLTPVDRYRDLIILSHGMVKIIEGWIAAIDLEVYINDESQEISSDYNGITLSVFEAFSFPTTLMSSLSRDMVDTLRLDLSWSNVSDEFLSSVMFSDNGDLTDTNMILSLYPNLPFYSQIFISFINKFCITVEEREGSMDAVPVCGIFENIAHLGINDFDSFSFLSPEITSAISSDLYNLMDIQNLVMQHVIFFSYSNQFLPNSVTYVFLSTCQYALIFTVITLAMLVYIVIKTRFKTHEMLEKISQRMWQVAGLTSSVSHAPRLLQHSASLNPTSKKSGSISPMREDGEVQSVVSPKTLMIHIDKSPDAMDIKMASNRSKSNEKVRAVYFPEENRLIQQQCLHLKRFVIDTSSEPETSIKKAGWLKTSRKKESVSHVSSPLASEQPHESEAYVEDNDEDEVEEDIVYINDLSLSKFEKKKRIDKLIQDRADQISLPPTLSLMKLKRFSLKMFILIMIITTSLFFVFLICSTRIKKGFVRSIDSSDFTNYLFTFLENLYSGLNNLASPHPDPNTIGFLSDRLDEIELHSAIIHNSTDGVDFTCPEFYTTQCDNWLHETSILSVSEVDETVSSRIITQFIHTSRELIAVIENENFEEAEFRENVVALLNQVTIEAHFSTHYAIRQFEFANSAVNNTIQFLAWFIGMSCAFILIIHGIQTLLVRFYAIQLKNMDIGMQFIGFVIDKAWLEPFGLLEPLKTQLLEFSTLFSRKQTA</sequence>
<feature type="compositionally biased region" description="Polar residues" evidence="2">
    <location>
        <begin position="83"/>
        <end position="102"/>
    </location>
</feature>
<feature type="non-terminal residue" evidence="4">
    <location>
        <position position="1"/>
    </location>
</feature>
<proteinExistence type="predicted"/>
<feature type="transmembrane region" description="Helical" evidence="3">
    <location>
        <begin position="4505"/>
        <end position="4527"/>
    </location>
</feature>
<feature type="transmembrane region" description="Helical" evidence="3">
    <location>
        <begin position="356"/>
        <end position="373"/>
    </location>
</feature>
<feature type="region of interest" description="Disordered" evidence="2">
    <location>
        <begin position="46"/>
        <end position="161"/>
    </location>
</feature>
<feature type="coiled-coil region" evidence="1">
    <location>
        <begin position="1117"/>
        <end position="1151"/>
    </location>
</feature>
<feature type="compositionally biased region" description="Polar residues" evidence="2">
    <location>
        <begin position="470"/>
        <end position="485"/>
    </location>
</feature>
<feature type="region of interest" description="Disordered" evidence="2">
    <location>
        <begin position="3649"/>
        <end position="3673"/>
    </location>
</feature>
<feature type="compositionally biased region" description="Basic and acidic residues" evidence="2">
    <location>
        <begin position="2949"/>
        <end position="2963"/>
    </location>
</feature>
<feature type="region of interest" description="Disordered" evidence="2">
    <location>
        <begin position="2428"/>
        <end position="2467"/>
    </location>
</feature>
<evidence type="ECO:0000313" key="5">
    <source>
        <dbReference type="Proteomes" id="UP001057375"/>
    </source>
</evidence>
<feature type="region of interest" description="Disordered" evidence="2">
    <location>
        <begin position="903"/>
        <end position="943"/>
    </location>
</feature>
<feature type="transmembrane region" description="Helical" evidence="3">
    <location>
        <begin position="4143"/>
        <end position="4163"/>
    </location>
</feature>
<feature type="transmembrane region" description="Helical" evidence="3">
    <location>
        <begin position="246"/>
        <end position="272"/>
    </location>
</feature>
<feature type="region of interest" description="Disordered" evidence="2">
    <location>
        <begin position="3738"/>
        <end position="3782"/>
    </location>
</feature>
<reference evidence="4" key="1">
    <citation type="submission" date="2022-03" db="EMBL/GenBank/DDBJ databases">
        <title>Draft genome sequence of Aduncisulcus paluster, a free-living microaerophilic Fornicata.</title>
        <authorList>
            <person name="Yuyama I."/>
            <person name="Kume K."/>
            <person name="Tamura T."/>
            <person name="Inagaki Y."/>
            <person name="Hashimoto T."/>
        </authorList>
    </citation>
    <scope>NUCLEOTIDE SEQUENCE</scope>
    <source>
        <strain evidence="4">NY0171</strain>
    </source>
</reference>
<keyword evidence="3" id="KW-0472">Membrane</keyword>
<feature type="compositionally biased region" description="Low complexity" evidence="2">
    <location>
        <begin position="2914"/>
        <end position="2928"/>
    </location>
</feature>
<keyword evidence="3" id="KW-1133">Transmembrane helix</keyword>